<dbReference type="InterPro" id="IPR036775">
    <property type="entry name" value="DNA_pol_Y-fam_lit_finger_sf"/>
</dbReference>
<evidence type="ECO:0000313" key="2">
    <source>
        <dbReference type="Proteomes" id="UP001548189"/>
    </source>
</evidence>
<accession>A0ABV2BRD8</accession>
<sequence>MRKIIHVDMDCFYAAIEQRDDPSLANLPVAVGGNPQSRGVICTCNYEARRFGVHSAMPSAQAARLCPDLVFIRPNLAKYKQESIKIREIFNQYTDRIEPLSLDEAYLDTTDSDQCQGSATWIAQSICQNIHKQTGLTASAGVARSKFLAKIASDWNKPAGLKVILPHEELSFIDRLPVKKLYGVGKVMAAKLESMDIFYCFELRQVPLNILLKKFGKTGKYLFDLCRGIDEREVESRSSRKSLSVETTFDENISQWETCESELHQLISQLSRRLGDPQKLGHIRKVYVKVKQENFSLHTAESISIGLDVPLIIALFKRLRKQYPSPIRLLGVGVKFPENAGMVKHKQLDIPF</sequence>
<dbReference type="PANTHER" id="PTHR11076:SF33">
    <property type="entry name" value="DNA POLYMERASE KAPPA"/>
    <property type="match status" value="1"/>
</dbReference>
<comment type="caution">
    <text evidence="1">The sequence shown here is derived from an EMBL/GenBank/DDBJ whole genome shotgun (WGS) entry which is preliminary data.</text>
</comment>
<dbReference type="Gene3D" id="1.10.150.20">
    <property type="entry name" value="5' to 3' exonuclease, C-terminal subdomain"/>
    <property type="match status" value="1"/>
</dbReference>
<proteinExistence type="inferred from homology"/>
<dbReference type="InterPro" id="IPR050116">
    <property type="entry name" value="DNA_polymerase-Y"/>
</dbReference>
<dbReference type="GO" id="GO:0003887">
    <property type="term" value="F:DNA-directed DNA polymerase activity"/>
    <property type="evidence" value="ECO:0007669"/>
    <property type="project" value="UniProtKB-EC"/>
</dbReference>
<dbReference type="InterPro" id="IPR001126">
    <property type="entry name" value="UmuC"/>
</dbReference>
<name>A0ABV2BRD8_9GAMM</name>
<dbReference type="Proteomes" id="UP001548189">
    <property type="component" value="Unassembled WGS sequence"/>
</dbReference>
<dbReference type="SUPFAM" id="SSF56672">
    <property type="entry name" value="DNA/RNA polymerases"/>
    <property type="match status" value="1"/>
</dbReference>
<dbReference type="CDD" id="cd03586">
    <property type="entry name" value="PolY_Pol_IV_kappa"/>
    <property type="match status" value="1"/>
</dbReference>
<dbReference type="InterPro" id="IPR022880">
    <property type="entry name" value="DNApol_IV"/>
</dbReference>
<dbReference type="InterPro" id="IPR043128">
    <property type="entry name" value="Rev_trsase/Diguanyl_cyclase"/>
</dbReference>
<reference evidence="1 2" key="1">
    <citation type="submission" date="2024-06" db="EMBL/GenBank/DDBJ databases">
        <authorList>
            <person name="Li F."/>
        </authorList>
    </citation>
    <scope>NUCLEOTIDE SEQUENCE [LARGE SCALE GENOMIC DNA]</scope>
    <source>
        <strain evidence="1 2">GXAS 311</strain>
    </source>
</reference>
<evidence type="ECO:0000313" key="1">
    <source>
        <dbReference type="EMBL" id="MET1254137.1"/>
    </source>
</evidence>
<keyword evidence="2" id="KW-1185">Reference proteome</keyword>
<dbReference type="Gene3D" id="3.30.70.270">
    <property type="match status" value="1"/>
</dbReference>
<dbReference type="InterPro" id="IPR053848">
    <property type="entry name" value="IMS_HHH_1"/>
</dbReference>
<keyword evidence="1" id="KW-0808">Transferase</keyword>
<dbReference type="PROSITE" id="PS50173">
    <property type="entry name" value="UMUC"/>
    <property type="match status" value="1"/>
</dbReference>
<organism evidence="1 2">
    <name type="scientific">Aliikangiella maris</name>
    <dbReference type="NCBI Taxonomy" id="3162458"/>
    <lineage>
        <taxon>Bacteria</taxon>
        <taxon>Pseudomonadati</taxon>
        <taxon>Pseudomonadota</taxon>
        <taxon>Gammaproteobacteria</taxon>
        <taxon>Oceanospirillales</taxon>
        <taxon>Pleioneaceae</taxon>
        <taxon>Aliikangiella</taxon>
    </lineage>
</organism>
<dbReference type="InterPro" id="IPR017961">
    <property type="entry name" value="DNA_pol_Y-fam_little_finger"/>
</dbReference>
<dbReference type="InterPro" id="IPR043502">
    <property type="entry name" value="DNA/RNA_pol_sf"/>
</dbReference>
<gene>
    <name evidence="1" type="primary">dinB</name>
    <name evidence="1" type="ORF">ABVT43_03255</name>
</gene>
<dbReference type="Pfam" id="PF21999">
    <property type="entry name" value="IMS_HHH_1"/>
    <property type="match status" value="1"/>
</dbReference>
<dbReference type="Gene3D" id="3.30.1490.100">
    <property type="entry name" value="DNA polymerase, Y-family, little finger domain"/>
    <property type="match status" value="1"/>
</dbReference>
<protein>
    <submittedName>
        <fullName evidence="1">DNA polymerase IV</fullName>
        <ecNumber evidence="1">2.7.7.7</ecNumber>
    </submittedName>
</protein>
<dbReference type="Pfam" id="PF11799">
    <property type="entry name" value="IMS_C"/>
    <property type="match status" value="1"/>
</dbReference>
<dbReference type="EC" id="2.7.7.7" evidence="1"/>
<dbReference type="EMBL" id="JBEVCJ010000002">
    <property type="protein sequence ID" value="MET1254137.1"/>
    <property type="molecule type" value="Genomic_DNA"/>
</dbReference>
<dbReference type="PANTHER" id="PTHR11076">
    <property type="entry name" value="DNA REPAIR POLYMERASE UMUC / TRANSFERASE FAMILY MEMBER"/>
    <property type="match status" value="1"/>
</dbReference>
<dbReference type="Pfam" id="PF00817">
    <property type="entry name" value="IMS"/>
    <property type="match status" value="1"/>
</dbReference>
<dbReference type="HAMAP" id="MF_01113">
    <property type="entry name" value="DNApol_IV"/>
    <property type="match status" value="1"/>
</dbReference>
<dbReference type="NCBIfam" id="NF002677">
    <property type="entry name" value="PRK02406.1"/>
    <property type="match status" value="1"/>
</dbReference>
<keyword evidence="1" id="KW-0548">Nucleotidyltransferase</keyword>
<dbReference type="SUPFAM" id="SSF100879">
    <property type="entry name" value="Lesion bypass DNA polymerase (Y-family), little finger domain"/>
    <property type="match status" value="1"/>
</dbReference>
<dbReference type="Gene3D" id="3.40.1170.60">
    <property type="match status" value="1"/>
</dbReference>